<feature type="transmembrane region" description="Helical" evidence="1">
    <location>
        <begin position="61"/>
        <end position="79"/>
    </location>
</feature>
<evidence type="ECO:0000256" key="1">
    <source>
        <dbReference type="SAM" id="Phobius"/>
    </source>
</evidence>
<sequence>MLFDKLCLYAESEKVAIDNYYKKITYKELYSQLCILSNSLSRLKFRPKDVVILCIDSQIDFVILFLSFLLIGCWVMPIIDKDDAEKLIRKYKKRGAKIFDNGLYNSIKDDKNSCKSFSFPDEEKCGIYHLTSGTTAHEKVCVRTLSSLCKEGMTYKKLMKVNSSKSILSVAPIYHSFALGAAFMTAFMSGCTLFLTEEFVPRRVLKVIELNKIQILVLVPIMVKLLLRTNTNKKYTLNSVETALVGAGQVTQELYDQMRNKYGIDLCANYGSTETGGIISRMTSEPVLSVGKPMEGVCIKICNSCGDELEIGNVGELRVKAAYMMKGYAYESNDDFDAEGYFITGDLGYIDDNKNVFIVGRLKKLINVGGKKVNPYEVEEVIRMYPGVQDCIVVKGVKNDKSEYVKAIIVGQGITKHEIYKHCIKKMTMYKCPTQIEFVPFIKRNLLGKSKL</sequence>
<proteinExistence type="predicted"/>
<feature type="domain" description="AMP-dependent synthetase/ligase" evidence="2">
    <location>
        <begin position="12"/>
        <end position="88"/>
    </location>
</feature>
<name>A0A1C7IET9_9FIRM</name>
<dbReference type="Pfam" id="PF13193">
    <property type="entry name" value="AMP-binding_C"/>
    <property type="match status" value="1"/>
</dbReference>
<organism evidence="4 5">
    <name type="scientific">Blautia pseudococcoides</name>
    <dbReference type="NCBI Taxonomy" id="1796616"/>
    <lineage>
        <taxon>Bacteria</taxon>
        <taxon>Bacillati</taxon>
        <taxon>Bacillota</taxon>
        <taxon>Clostridia</taxon>
        <taxon>Lachnospirales</taxon>
        <taxon>Lachnospiraceae</taxon>
        <taxon>Blautia</taxon>
    </lineage>
</organism>
<keyword evidence="1" id="KW-1133">Transmembrane helix</keyword>
<gene>
    <name evidence="4" type="ORF">A4V09_22250</name>
</gene>
<dbReference type="AlphaFoldDB" id="A0A1C7IET9"/>
<dbReference type="SUPFAM" id="SSF56801">
    <property type="entry name" value="Acetyl-CoA synthetase-like"/>
    <property type="match status" value="1"/>
</dbReference>
<dbReference type="Gene3D" id="3.30.300.30">
    <property type="match status" value="1"/>
</dbReference>
<keyword evidence="5" id="KW-1185">Reference proteome</keyword>
<dbReference type="InterPro" id="IPR000873">
    <property type="entry name" value="AMP-dep_synth/lig_dom"/>
</dbReference>
<reference evidence="4" key="1">
    <citation type="submission" date="2017-04" db="EMBL/GenBank/DDBJ databases">
        <title>Complete Genome Sequences of Twelve Strains of a Stable Defined Moderately Diverse Mouse Microbiota 2 (sDMDMm2).</title>
        <authorList>
            <person name="Uchimura Y."/>
            <person name="Wyss M."/>
            <person name="Brugiroux S."/>
            <person name="Limenitakis J.P."/>
            <person name="Stecher B."/>
            <person name="McCoy K.D."/>
            <person name="Macpherson A.J."/>
        </authorList>
    </citation>
    <scope>NUCLEOTIDE SEQUENCE</scope>
    <source>
        <strain evidence="4">YL58</strain>
    </source>
</reference>
<evidence type="ECO:0000259" key="3">
    <source>
        <dbReference type="Pfam" id="PF13193"/>
    </source>
</evidence>
<protein>
    <recommendedName>
        <fullName evidence="6">Long-chain acyl-CoA synthetase</fullName>
    </recommendedName>
</protein>
<evidence type="ECO:0000259" key="2">
    <source>
        <dbReference type="Pfam" id="PF00501"/>
    </source>
</evidence>
<dbReference type="GO" id="GO:0016405">
    <property type="term" value="F:CoA-ligase activity"/>
    <property type="evidence" value="ECO:0007669"/>
    <property type="project" value="TreeGrafter"/>
</dbReference>
<dbReference type="RefSeq" id="WP_065544311.1">
    <property type="nucleotide sequence ID" value="NZ_CP015405.2"/>
</dbReference>
<dbReference type="InterPro" id="IPR045851">
    <property type="entry name" value="AMP-bd_C_sf"/>
</dbReference>
<dbReference type="Pfam" id="PF00501">
    <property type="entry name" value="AMP-binding"/>
    <property type="match status" value="2"/>
</dbReference>
<dbReference type="CDD" id="cd04433">
    <property type="entry name" value="AFD_class_I"/>
    <property type="match status" value="1"/>
</dbReference>
<dbReference type="InterPro" id="IPR042099">
    <property type="entry name" value="ANL_N_sf"/>
</dbReference>
<dbReference type="PANTHER" id="PTHR24096">
    <property type="entry name" value="LONG-CHAIN-FATTY-ACID--COA LIGASE"/>
    <property type="match status" value="1"/>
</dbReference>
<dbReference type="OrthoDB" id="9803968at2"/>
<dbReference type="Proteomes" id="UP000092574">
    <property type="component" value="Chromosome"/>
</dbReference>
<evidence type="ECO:0000313" key="4">
    <source>
        <dbReference type="EMBL" id="ANU78226.1"/>
    </source>
</evidence>
<feature type="domain" description="AMP-dependent synthetase/ligase" evidence="2">
    <location>
        <begin position="120"/>
        <end position="328"/>
    </location>
</feature>
<evidence type="ECO:0000313" key="5">
    <source>
        <dbReference type="Proteomes" id="UP000092574"/>
    </source>
</evidence>
<accession>A0A1C7IET9</accession>
<keyword evidence="1" id="KW-0472">Membrane</keyword>
<dbReference type="KEGG" id="byl:A4V09_22250"/>
<feature type="domain" description="AMP-binding enzyme C-terminal" evidence="3">
    <location>
        <begin position="377"/>
        <end position="449"/>
    </location>
</feature>
<dbReference type="InterPro" id="IPR025110">
    <property type="entry name" value="AMP-bd_C"/>
</dbReference>
<dbReference type="EMBL" id="CP015405">
    <property type="protein sequence ID" value="ANU78226.1"/>
    <property type="molecule type" value="Genomic_DNA"/>
</dbReference>
<dbReference type="Gene3D" id="3.40.50.12780">
    <property type="entry name" value="N-terminal domain of ligase-like"/>
    <property type="match status" value="1"/>
</dbReference>
<feature type="transmembrane region" description="Helical" evidence="1">
    <location>
        <begin position="167"/>
        <end position="195"/>
    </location>
</feature>
<keyword evidence="1" id="KW-0812">Transmembrane</keyword>
<dbReference type="STRING" id="1796616.A4V09_22250"/>
<evidence type="ECO:0008006" key="6">
    <source>
        <dbReference type="Google" id="ProtNLM"/>
    </source>
</evidence>